<dbReference type="AlphaFoldDB" id="A0A940XGA5"/>
<evidence type="ECO:0000256" key="1">
    <source>
        <dbReference type="SAM" id="MobiDB-lite"/>
    </source>
</evidence>
<dbReference type="InterPro" id="IPR027275">
    <property type="entry name" value="PRC-brl_dom"/>
</dbReference>
<dbReference type="RefSeq" id="WP_210870658.1">
    <property type="nucleotide sequence ID" value="NZ_JAGPNL010000002.1"/>
</dbReference>
<evidence type="ECO:0000313" key="3">
    <source>
        <dbReference type="EMBL" id="MBQ0826912.1"/>
    </source>
</evidence>
<dbReference type="Pfam" id="PF05239">
    <property type="entry name" value="PRC"/>
    <property type="match status" value="1"/>
</dbReference>
<evidence type="ECO:0000313" key="4">
    <source>
        <dbReference type="Proteomes" id="UP000677875"/>
    </source>
</evidence>
<evidence type="ECO:0000259" key="2">
    <source>
        <dbReference type="Pfam" id="PF05239"/>
    </source>
</evidence>
<reference evidence="3" key="1">
    <citation type="submission" date="2021-04" db="EMBL/GenBank/DDBJ databases">
        <title>Genome seq and assembly of Streptomyces sp. RG38.</title>
        <authorList>
            <person name="Chhetri G."/>
        </authorList>
    </citation>
    <scope>NUCLEOTIDE SEQUENCE</scope>
    <source>
        <strain evidence="3">RG38</strain>
    </source>
</reference>
<dbReference type="Proteomes" id="UP000677875">
    <property type="component" value="Unassembled WGS sequence"/>
</dbReference>
<feature type="region of interest" description="Disordered" evidence="1">
    <location>
        <begin position="182"/>
        <end position="202"/>
    </location>
</feature>
<protein>
    <submittedName>
        <fullName evidence="3">PRC-barrel domain containing protein</fullName>
    </submittedName>
</protein>
<dbReference type="EMBL" id="JAGPNL010000002">
    <property type="protein sequence ID" value="MBQ0826912.1"/>
    <property type="molecule type" value="Genomic_DNA"/>
</dbReference>
<proteinExistence type="predicted"/>
<feature type="compositionally biased region" description="Gly residues" evidence="1">
    <location>
        <begin position="186"/>
        <end position="196"/>
    </location>
</feature>
<name>A0A940XGA5_9ACTN</name>
<gene>
    <name evidence="3" type="ORF">J5Y05_10365</name>
</gene>
<comment type="caution">
    <text evidence="3">The sequence shown here is derived from an EMBL/GenBank/DDBJ whole genome shotgun (WGS) entry which is preliminary data.</text>
</comment>
<organism evidence="3 4">
    <name type="scientific">Streptomyces tagetis</name>
    <dbReference type="NCBI Taxonomy" id="2820809"/>
    <lineage>
        <taxon>Bacteria</taxon>
        <taxon>Bacillati</taxon>
        <taxon>Actinomycetota</taxon>
        <taxon>Actinomycetes</taxon>
        <taxon>Kitasatosporales</taxon>
        <taxon>Streptomycetaceae</taxon>
        <taxon>Streptomyces</taxon>
    </lineage>
</organism>
<sequence length="202" mass="21046">MDELMTARSLTTRPVVTLGGDAIAHVRDTLFDAEARWITGFTLTGRRLLSGPLPHALPWPSVHALGHDAVMLRDALGLIPEDALTGHRGSLRARVLGARMLTEAGEAIGTVADVVVEGGTSGRIVGFRIAADQRLVPGRSGHRRRVYVARGPSLTVAGRTLVLPEETVRHLADDLAGLTALTRGVRGPGGGGGTDTGPGAPP</sequence>
<keyword evidence="4" id="KW-1185">Reference proteome</keyword>
<feature type="domain" description="PRC-barrel" evidence="2">
    <location>
        <begin position="4"/>
        <end position="72"/>
    </location>
</feature>
<accession>A0A940XGA5</accession>